<evidence type="ECO:0000313" key="1">
    <source>
        <dbReference type="EMBL" id="KKL14443.1"/>
    </source>
</evidence>
<accession>A0A0F9DR79</accession>
<proteinExistence type="predicted"/>
<organism evidence="1">
    <name type="scientific">marine sediment metagenome</name>
    <dbReference type="NCBI Taxonomy" id="412755"/>
    <lineage>
        <taxon>unclassified sequences</taxon>
        <taxon>metagenomes</taxon>
        <taxon>ecological metagenomes</taxon>
    </lineage>
</organism>
<comment type="caution">
    <text evidence="1">The sequence shown here is derived from an EMBL/GenBank/DDBJ whole genome shotgun (WGS) entry which is preliminary data.</text>
</comment>
<name>A0A0F9DR79_9ZZZZ</name>
<protein>
    <submittedName>
        <fullName evidence="1">Uncharacterized protein</fullName>
    </submittedName>
</protein>
<gene>
    <name evidence="1" type="ORF">LCGC14_2515630</name>
</gene>
<dbReference type="AlphaFoldDB" id="A0A0F9DR79"/>
<sequence>MANVILVPTVSVAGGIAAAPVSMATADNYIVRNNGRVLLHFVKTGANPATITIVTPKTISGLAVVEQTFVVPATTGDVWAGPFPRDTYNDNSGDMDVSTSEGTDITVEAVQV</sequence>
<reference evidence="1" key="1">
    <citation type="journal article" date="2015" name="Nature">
        <title>Complex archaea that bridge the gap between prokaryotes and eukaryotes.</title>
        <authorList>
            <person name="Spang A."/>
            <person name="Saw J.H."/>
            <person name="Jorgensen S.L."/>
            <person name="Zaremba-Niedzwiedzka K."/>
            <person name="Martijn J."/>
            <person name="Lind A.E."/>
            <person name="van Eijk R."/>
            <person name="Schleper C."/>
            <person name="Guy L."/>
            <person name="Ettema T.J."/>
        </authorList>
    </citation>
    <scope>NUCLEOTIDE SEQUENCE</scope>
</reference>
<dbReference type="EMBL" id="LAZR01040455">
    <property type="protein sequence ID" value="KKL14443.1"/>
    <property type="molecule type" value="Genomic_DNA"/>
</dbReference>